<evidence type="ECO:0000256" key="3">
    <source>
        <dbReference type="PROSITE-ProRule" id="PRU00339"/>
    </source>
</evidence>
<dbReference type="EMBL" id="JAPDDR010000013">
    <property type="protein sequence ID" value="MCW1916256.1"/>
    <property type="molecule type" value="Genomic_DNA"/>
</dbReference>
<reference evidence="5" key="1">
    <citation type="submission" date="2022-10" db="EMBL/GenBank/DDBJ databases">
        <title>Luteolibacter sp. GHJ8, whole genome shotgun sequencing project.</title>
        <authorList>
            <person name="Zhao G."/>
            <person name="Shen L."/>
        </authorList>
    </citation>
    <scope>NUCLEOTIDE SEQUENCE</scope>
    <source>
        <strain evidence="5">GHJ8</strain>
    </source>
</reference>
<dbReference type="PANTHER" id="PTHR44943">
    <property type="entry name" value="CELLULOSE SYNTHASE OPERON PROTEIN C"/>
    <property type="match status" value="1"/>
</dbReference>
<dbReference type="PROSITE" id="PS50005">
    <property type="entry name" value="TPR"/>
    <property type="match status" value="1"/>
</dbReference>
<feature type="transmembrane region" description="Helical" evidence="4">
    <location>
        <begin position="335"/>
        <end position="353"/>
    </location>
</feature>
<feature type="transmembrane region" description="Helical" evidence="4">
    <location>
        <begin position="311"/>
        <end position="329"/>
    </location>
</feature>
<dbReference type="InterPro" id="IPR019734">
    <property type="entry name" value="TPR_rpt"/>
</dbReference>
<evidence type="ECO:0000256" key="4">
    <source>
        <dbReference type="SAM" id="Phobius"/>
    </source>
</evidence>
<evidence type="ECO:0000256" key="2">
    <source>
        <dbReference type="ARBA" id="ARBA00022803"/>
    </source>
</evidence>
<keyword evidence="2 3" id="KW-0802">TPR repeat</keyword>
<evidence type="ECO:0000313" key="6">
    <source>
        <dbReference type="Proteomes" id="UP001165653"/>
    </source>
</evidence>
<name>A0ABT3G8S1_9BACT</name>
<comment type="caution">
    <text evidence="5">The sequence shown here is derived from an EMBL/GenBank/DDBJ whole genome shotgun (WGS) entry which is preliminary data.</text>
</comment>
<evidence type="ECO:0000256" key="1">
    <source>
        <dbReference type="ARBA" id="ARBA00022737"/>
    </source>
</evidence>
<organism evidence="5 6">
    <name type="scientific">Luteolibacter rhizosphaerae</name>
    <dbReference type="NCBI Taxonomy" id="2989719"/>
    <lineage>
        <taxon>Bacteria</taxon>
        <taxon>Pseudomonadati</taxon>
        <taxon>Verrucomicrobiota</taxon>
        <taxon>Verrucomicrobiia</taxon>
        <taxon>Verrucomicrobiales</taxon>
        <taxon>Verrucomicrobiaceae</taxon>
        <taxon>Luteolibacter</taxon>
    </lineage>
</organism>
<feature type="transmembrane region" description="Helical" evidence="4">
    <location>
        <begin position="398"/>
        <end position="418"/>
    </location>
</feature>
<keyword evidence="4" id="KW-0812">Transmembrane</keyword>
<keyword evidence="6" id="KW-1185">Reference proteome</keyword>
<accession>A0ABT3G8S1</accession>
<feature type="transmembrane region" description="Helical" evidence="4">
    <location>
        <begin position="360"/>
        <end position="378"/>
    </location>
</feature>
<protein>
    <submittedName>
        <fullName evidence="5">Tetratricopeptide repeat protein</fullName>
    </submittedName>
</protein>
<dbReference type="Gene3D" id="1.25.40.10">
    <property type="entry name" value="Tetratricopeptide repeat domain"/>
    <property type="match status" value="2"/>
</dbReference>
<dbReference type="Proteomes" id="UP001165653">
    <property type="component" value="Unassembled WGS sequence"/>
</dbReference>
<dbReference type="PANTHER" id="PTHR44943:SF8">
    <property type="entry name" value="TPR REPEAT-CONTAINING PROTEIN MJ0263"/>
    <property type="match status" value="1"/>
</dbReference>
<gene>
    <name evidence="5" type="ORF">OJ996_21880</name>
</gene>
<dbReference type="InterPro" id="IPR051685">
    <property type="entry name" value="Ycf3/AcsC/BcsC/TPR_MFPF"/>
</dbReference>
<feature type="transmembrane region" description="Helical" evidence="4">
    <location>
        <begin position="240"/>
        <end position="259"/>
    </location>
</feature>
<dbReference type="RefSeq" id="WP_264515826.1">
    <property type="nucleotide sequence ID" value="NZ_JAPDDR010000013.1"/>
</dbReference>
<keyword evidence="4" id="KW-1133">Transmembrane helix</keyword>
<feature type="transmembrane region" description="Helical" evidence="4">
    <location>
        <begin position="265"/>
        <end position="291"/>
    </location>
</feature>
<keyword evidence="1" id="KW-0677">Repeat</keyword>
<dbReference type="SMART" id="SM00028">
    <property type="entry name" value="TPR"/>
    <property type="match status" value="6"/>
</dbReference>
<dbReference type="SUPFAM" id="SSF48452">
    <property type="entry name" value="TPR-like"/>
    <property type="match status" value="1"/>
</dbReference>
<dbReference type="InterPro" id="IPR011990">
    <property type="entry name" value="TPR-like_helical_dom_sf"/>
</dbReference>
<proteinExistence type="predicted"/>
<evidence type="ECO:0000313" key="5">
    <source>
        <dbReference type="EMBL" id="MCW1916256.1"/>
    </source>
</evidence>
<feature type="repeat" description="TPR" evidence="3">
    <location>
        <begin position="172"/>
        <end position="205"/>
    </location>
</feature>
<sequence>MSSPFARAQMLRQHRRHEEAVAMLHAHLAHHPDDASAHIELALNRIEMQGSKAMALEDARKATGLSPNDPFPLALQANILCQLDREKEALIMAEAAIAMDPEDVYSWNAKTLALCGLSRWKEAEESARQALELDPDDESASNLMAHVFRLQNKLDESQQESRRRLARDPDNAFSFANSGWAALQRGQVQEAEQMFKEALRLQPDLKFAKDGLKESYRARSAFYRLFLRWAFFMQRFSDKYQMLIVIGVVFGFRIVRGIAAAVHPLLALVVMFVYYMFLFGTWLSSGIANFLILKDPVARLSLDRSEKVEGVAIGILFFGGLLTLAGGAITEFLPVAVAGGTMMVAAIPASMVFTNESVKGRFVFGSCMAAVLVLGGVVTADMAANPSLDLGEGKSGPAFSLVLVIAMITTWLGMVPSLRRANPE</sequence>
<dbReference type="Pfam" id="PF13432">
    <property type="entry name" value="TPR_16"/>
    <property type="match status" value="2"/>
</dbReference>
<keyword evidence="4" id="KW-0472">Membrane</keyword>